<gene>
    <name evidence="3" type="ORF">MSAN_01966500</name>
</gene>
<organism evidence="3 4">
    <name type="scientific">Mycena sanguinolenta</name>
    <dbReference type="NCBI Taxonomy" id="230812"/>
    <lineage>
        <taxon>Eukaryota</taxon>
        <taxon>Fungi</taxon>
        <taxon>Dikarya</taxon>
        <taxon>Basidiomycota</taxon>
        <taxon>Agaricomycotina</taxon>
        <taxon>Agaricomycetes</taxon>
        <taxon>Agaricomycetidae</taxon>
        <taxon>Agaricales</taxon>
        <taxon>Marasmiineae</taxon>
        <taxon>Mycenaceae</taxon>
        <taxon>Mycena</taxon>
    </lineage>
</organism>
<dbReference type="InterPro" id="IPR038765">
    <property type="entry name" value="Papain-like_cys_pep_sf"/>
</dbReference>
<sequence length="356" mass="40173">MAANPEDRGKLRDGLWIKRTSSVYSPAQISRWLSKIQYPGDIPSFQPSLDSLCLLVRLSLTTFPFENTPLHYTAAHDMDITYEGLYKRLVETQGGNGFYCFGVNGLLFQMLKGLGFRVYTGSGRINEQAPGVTPIFHAFVHMILFVQPIEGSNTTYLVDVGSTLVRPILLAEGETVMGASTSEQHTLTRDARTDSSLESSPNSQTPQKFEWRLESVQAKDQAKSTRVMYSFIEDEFFEADFKASNEGIVGLTSGFFWENIVCTKYFWMDDSEVREVDEAIDTAALTPLTRYMGRLVMAGDAVRRHIGTRTTVLRAMKTDEERAEALKEFFDIDIPQENLMHIQGRGAELKVRINRD</sequence>
<comment type="similarity">
    <text evidence="1">Belongs to the arylamine N-acetyltransferase family.</text>
</comment>
<name>A0A8H6XNY5_9AGAR</name>
<evidence type="ECO:0000313" key="3">
    <source>
        <dbReference type="EMBL" id="KAF7343852.1"/>
    </source>
</evidence>
<dbReference type="SUPFAM" id="SSF54001">
    <property type="entry name" value="Cysteine proteinases"/>
    <property type="match status" value="1"/>
</dbReference>
<dbReference type="GO" id="GO:0016407">
    <property type="term" value="F:acetyltransferase activity"/>
    <property type="evidence" value="ECO:0007669"/>
    <property type="project" value="InterPro"/>
</dbReference>
<dbReference type="EMBL" id="JACAZH010000022">
    <property type="protein sequence ID" value="KAF7343852.1"/>
    <property type="molecule type" value="Genomic_DNA"/>
</dbReference>
<dbReference type="Gene3D" id="3.30.2140.20">
    <property type="match status" value="1"/>
</dbReference>
<comment type="caution">
    <text evidence="3">The sequence shown here is derived from an EMBL/GenBank/DDBJ whole genome shotgun (WGS) entry which is preliminary data.</text>
</comment>
<dbReference type="InterPro" id="IPR053710">
    <property type="entry name" value="Arylamine_NAT_domain_sf"/>
</dbReference>
<protein>
    <submittedName>
        <fullName evidence="3">Arylamine n-acetyltransferase 1</fullName>
    </submittedName>
</protein>
<evidence type="ECO:0000256" key="2">
    <source>
        <dbReference type="SAM" id="MobiDB-lite"/>
    </source>
</evidence>
<keyword evidence="4" id="KW-1185">Reference proteome</keyword>
<reference evidence="3" key="1">
    <citation type="submission" date="2020-05" db="EMBL/GenBank/DDBJ databases">
        <title>Mycena genomes resolve the evolution of fungal bioluminescence.</title>
        <authorList>
            <person name="Tsai I.J."/>
        </authorList>
    </citation>
    <scope>NUCLEOTIDE SEQUENCE</scope>
    <source>
        <strain evidence="3">160909Yilan</strain>
    </source>
</reference>
<keyword evidence="3" id="KW-0808">Transferase</keyword>
<dbReference type="Pfam" id="PF00797">
    <property type="entry name" value="Acetyltransf_2"/>
    <property type="match status" value="1"/>
</dbReference>
<feature type="compositionally biased region" description="Basic and acidic residues" evidence="2">
    <location>
        <begin position="186"/>
        <end position="195"/>
    </location>
</feature>
<feature type="region of interest" description="Disordered" evidence="2">
    <location>
        <begin position="179"/>
        <end position="208"/>
    </location>
</feature>
<dbReference type="PANTHER" id="PTHR11786:SF0">
    <property type="entry name" value="ARYLAMINE N-ACETYLTRANSFERASE 4-RELATED"/>
    <property type="match status" value="1"/>
</dbReference>
<dbReference type="Proteomes" id="UP000623467">
    <property type="component" value="Unassembled WGS sequence"/>
</dbReference>
<proteinExistence type="inferred from homology"/>
<accession>A0A8H6XNY5</accession>
<evidence type="ECO:0000313" key="4">
    <source>
        <dbReference type="Proteomes" id="UP000623467"/>
    </source>
</evidence>
<feature type="compositionally biased region" description="Polar residues" evidence="2">
    <location>
        <begin position="196"/>
        <end position="207"/>
    </location>
</feature>
<dbReference type="OrthoDB" id="10260017at2759"/>
<dbReference type="InterPro" id="IPR001447">
    <property type="entry name" value="Arylamine_N-AcTrfase"/>
</dbReference>
<dbReference type="PANTHER" id="PTHR11786">
    <property type="entry name" value="N-HYDROXYARYLAMINE O-ACETYLTRANSFERASE"/>
    <property type="match status" value="1"/>
</dbReference>
<dbReference type="AlphaFoldDB" id="A0A8H6XNY5"/>
<evidence type="ECO:0000256" key="1">
    <source>
        <dbReference type="ARBA" id="ARBA00006547"/>
    </source>
</evidence>